<evidence type="ECO:0000256" key="1">
    <source>
        <dbReference type="ARBA" id="ARBA00004651"/>
    </source>
</evidence>
<feature type="domain" description="Major facilitator superfamily (MFS) profile" evidence="7">
    <location>
        <begin position="21"/>
        <end position="395"/>
    </location>
</feature>
<keyword evidence="2" id="KW-1003">Cell membrane</keyword>
<feature type="transmembrane region" description="Helical" evidence="6">
    <location>
        <begin position="343"/>
        <end position="366"/>
    </location>
</feature>
<keyword evidence="9" id="KW-1185">Reference proteome</keyword>
<dbReference type="Gene3D" id="1.20.1250.20">
    <property type="entry name" value="MFS general substrate transporter like domains"/>
    <property type="match status" value="1"/>
</dbReference>
<feature type="transmembrane region" description="Helical" evidence="6">
    <location>
        <begin position="146"/>
        <end position="167"/>
    </location>
</feature>
<evidence type="ECO:0000256" key="5">
    <source>
        <dbReference type="ARBA" id="ARBA00023136"/>
    </source>
</evidence>
<feature type="transmembrane region" description="Helical" evidence="6">
    <location>
        <begin position="55"/>
        <end position="75"/>
    </location>
</feature>
<dbReference type="EMBL" id="JAMOIM010000014">
    <property type="protein sequence ID" value="MCW6510235.1"/>
    <property type="molecule type" value="Genomic_DNA"/>
</dbReference>
<proteinExistence type="predicted"/>
<comment type="subcellular location">
    <subcellularLocation>
        <location evidence="1">Cell membrane</location>
        <topology evidence="1">Multi-pass membrane protein</topology>
    </subcellularLocation>
</comment>
<feature type="transmembrane region" description="Helical" evidence="6">
    <location>
        <begin position="372"/>
        <end position="391"/>
    </location>
</feature>
<dbReference type="PROSITE" id="PS50850">
    <property type="entry name" value="MFS"/>
    <property type="match status" value="1"/>
</dbReference>
<feature type="transmembrane region" description="Helical" evidence="6">
    <location>
        <begin position="217"/>
        <end position="239"/>
    </location>
</feature>
<dbReference type="InterPro" id="IPR020846">
    <property type="entry name" value="MFS_dom"/>
</dbReference>
<dbReference type="CDD" id="cd17324">
    <property type="entry name" value="MFS_NepI_like"/>
    <property type="match status" value="1"/>
</dbReference>
<keyword evidence="4 6" id="KW-1133">Transmembrane helix</keyword>
<dbReference type="SUPFAM" id="SSF103473">
    <property type="entry name" value="MFS general substrate transporter"/>
    <property type="match status" value="1"/>
</dbReference>
<name>A0AA42CPB5_9HYPH</name>
<dbReference type="Proteomes" id="UP001165667">
    <property type="component" value="Unassembled WGS sequence"/>
</dbReference>
<dbReference type="GO" id="GO:0022857">
    <property type="term" value="F:transmembrane transporter activity"/>
    <property type="evidence" value="ECO:0007669"/>
    <property type="project" value="InterPro"/>
</dbReference>
<accession>A0AA42CPB5</accession>
<feature type="transmembrane region" description="Helical" evidence="6">
    <location>
        <begin position="112"/>
        <end position="134"/>
    </location>
</feature>
<evidence type="ECO:0000313" key="9">
    <source>
        <dbReference type="Proteomes" id="UP001165667"/>
    </source>
</evidence>
<protein>
    <submittedName>
        <fullName evidence="8">MFS transporter</fullName>
    </submittedName>
</protein>
<organism evidence="8 9">
    <name type="scientific">Lichenifustis flavocetrariae</name>
    <dbReference type="NCBI Taxonomy" id="2949735"/>
    <lineage>
        <taxon>Bacteria</taxon>
        <taxon>Pseudomonadati</taxon>
        <taxon>Pseudomonadota</taxon>
        <taxon>Alphaproteobacteria</taxon>
        <taxon>Hyphomicrobiales</taxon>
        <taxon>Lichenihabitantaceae</taxon>
        <taxon>Lichenifustis</taxon>
    </lineage>
</organism>
<feature type="transmembrane region" description="Helical" evidence="6">
    <location>
        <begin position="309"/>
        <end position="331"/>
    </location>
</feature>
<evidence type="ECO:0000256" key="6">
    <source>
        <dbReference type="SAM" id="Phobius"/>
    </source>
</evidence>
<comment type="caution">
    <text evidence="8">The sequence shown here is derived from an EMBL/GenBank/DDBJ whole genome shotgun (WGS) entry which is preliminary data.</text>
</comment>
<feature type="transmembrane region" description="Helical" evidence="6">
    <location>
        <begin position="173"/>
        <end position="196"/>
    </location>
</feature>
<dbReference type="InterPro" id="IPR011701">
    <property type="entry name" value="MFS"/>
</dbReference>
<evidence type="ECO:0000259" key="7">
    <source>
        <dbReference type="PROSITE" id="PS50850"/>
    </source>
</evidence>
<evidence type="ECO:0000313" key="8">
    <source>
        <dbReference type="EMBL" id="MCW6510235.1"/>
    </source>
</evidence>
<feature type="transmembrane region" description="Helical" evidence="6">
    <location>
        <begin position="282"/>
        <end position="303"/>
    </location>
</feature>
<keyword evidence="3 6" id="KW-0812">Transmembrane</keyword>
<feature type="transmembrane region" description="Helical" evidence="6">
    <location>
        <begin position="21"/>
        <end position="43"/>
    </location>
</feature>
<dbReference type="Pfam" id="PF07690">
    <property type="entry name" value="MFS_1"/>
    <property type="match status" value="1"/>
</dbReference>
<feature type="transmembrane region" description="Helical" evidence="6">
    <location>
        <begin position="251"/>
        <end position="275"/>
    </location>
</feature>
<dbReference type="PANTHER" id="PTHR43124:SF5">
    <property type="entry name" value="PURINE RIBONUCLEOSIDE EFFLUX PUMP NEPI"/>
    <property type="match status" value="1"/>
</dbReference>
<dbReference type="InterPro" id="IPR050189">
    <property type="entry name" value="MFS_Efflux_Transporters"/>
</dbReference>
<evidence type="ECO:0000256" key="2">
    <source>
        <dbReference type="ARBA" id="ARBA00022475"/>
    </source>
</evidence>
<feature type="transmembrane region" description="Helical" evidence="6">
    <location>
        <begin position="87"/>
        <end position="106"/>
    </location>
</feature>
<dbReference type="PANTHER" id="PTHR43124">
    <property type="entry name" value="PURINE EFFLUX PUMP PBUE"/>
    <property type="match status" value="1"/>
</dbReference>
<evidence type="ECO:0000256" key="3">
    <source>
        <dbReference type="ARBA" id="ARBA00022692"/>
    </source>
</evidence>
<keyword evidence="5 6" id="KW-0472">Membrane</keyword>
<dbReference type="AlphaFoldDB" id="A0AA42CPB5"/>
<dbReference type="InterPro" id="IPR036259">
    <property type="entry name" value="MFS_trans_sf"/>
</dbReference>
<dbReference type="GO" id="GO:0005886">
    <property type="term" value="C:plasma membrane"/>
    <property type="evidence" value="ECO:0007669"/>
    <property type="project" value="UniProtKB-SubCell"/>
</dbReference>
<gene>
    <name evidence="8" type="ORF">M8523_19635</name>
</gene>
<reference evidence="8" key="1">
    <citation type="submission" date="2022-05" db="EMBL/GenBank/DDBJ databases">
        <authorList>
            <person name="Pankratov T."/>
        </authorList>
    </citation>
    <scope>NUCLEOTIDE SEQUENCE</scope>
    <source>
        <strain evidence="8">BP6-180914</strain>
    </source>
</reference>
<evidence type="ECO:0000256" key="4">
    <source>
        <dbReference type="ARBA" id="ARBA00022989"/>
    </source>
</evidence>
<sequence length="397" mass="40338">MSEYAERTWAPAAEQQASWPAVFSLTLGVFGLVTAEFLPASLLTPIARALDIPEALAGQAVTATAIVAFFAGLLAAVVTRGLDRRRVLMGFSTLLILSNLLVAAAPNLPLLLLARVLLGIALGGFWSMATAVTIRLVPPALVPRALSLVFSGVSVATIVAVPLGSYIGGLYGWRVVFLLSAGIGLVTLVIQMATLPRLADLGAARLGTLLSVLQRPGIGLGIACVVLVFSGHFALFTYVRPFLESVGGTDVSGIALTLLGFGLANFAGTLLAGFLLERSLRLTLALMPLLIAAAGLGLTGLHAGLPLQALLVALWGLAFGTIPVAWSTWLARAVPDETETGGGLIVAAVQLAITFGAAGGGAIYALAGVAGVFATGGALMVATSAIILASISASKPA</sequence>
<dbReference type="RefSeq" id="WP_282586611.1">
    <property type="nucleotide sequence ID" value="NZ_JAMOIM010000014.1"/>
</dbReference>